<dbReference type="Proteomes" id="UP000799118">
    <property type="component" value="Unassembled WGS sequence"/>
</dbReference>
<keyword evidence="3" id="KW-1185">Reference proteome</keyword>
<feature type="region of interest" description="Disordered" evidence="1">
    <location>
        <begin position="1"/>
        <end position="33"/>
    </location>
</feature>
<dbReference type="EMBL" id="ML769693">
    <property type="protein sequence ID" value="KAE9389523.1"/>
    <property type="molecule type" value="Genomic_DNA"/>
</dbReference>
<accession>A0A6A4GVT0</accession>
<protein>
    <submittedName>
        <fullName evidence="2">Uncharacterized protein</fullName>
    </submittedName>
</protein>
<reference evidence="2" key="1">
    <citation type="journal article" date="2019" name="Environ. Microbiol.">
        <title>Fungal ecological strategies reflected in gene transcription - a case study of two litter decomposers.</title>
        <authorList>
            <person name="Barbi F."/>
            <person name="Kohler A."/>
            <person name="Barry K."/>
            <person name="Baskaran P."/>
            <person name="Daum C."/>
            <person name="Fauchery L."/>
            <person name="Ihrmark K."/>
            <person name="Kuo A."/>
            <person name="LaButti K."/>
            <person name="Lipzen A."/>
            <person name="Morin E."/>
            <person name="Grigoriev I.V."/>
            <person name="Henrissat B."/>
            <person name="Lindahl B."/>
            <person name="Martin F."/>
        </authorList>
    </citation>
    <scope>NUCLEOTIDE SEQUENCE</scope>
    <source>
        <strain evidence="2">JB14</strain>
    </source>
</reference>
<evidence type="ECO:0000256" key="1">
    <source>
        <dbReference type="SAM" id="MobiDB-lite"/>
    </source>
</evidence>
<name>A0A6A4GVT0_9AGAR</name>
<dbReference type="AlphaFoldDB" id="A0A6A4GVT0"/>
<proteinExistence type="predicted"/>
<sequence>MAHRPQTARMTTGGCLPRTSNHQPPPPPQFVPVPVINHQPPPPQVDAPIADPSVHVTPPVIPFIPIPSAPQLAFQLTAADLKAAQQRMDELMPLAKKKNQAVTKLIIKHYGAEMEALAHLPMEATSPPAESLDNFKLVNAYSRSCFASALVDDTWEDWVDNYYQIFGQSVSISTLEWDCHDEEMRRIDNAVPIVFGDFWFDKYI</sequence>
<evidence type="ECO:0000313" key="3">
    <source>
        <dbReference type="Proteomes" id="UP000799118"/>
    </source>
</evidence>
<evidence type="ECO:0000313" key="2">
    <source>
        <dbReference type="EMBL" id="KAE9389523.1"/>
    </source>
</evidence>
<organism evidence="2 3">
    <name type="scientific">Gymnopus androsaceus JB14</name>
    <dbReference type="NCBI Taxonomy" id="1447944"/>
    <lineage>
        <taxon>Eukaryota</taxon>
        <taxon>Fungi</taxon>
        <taxon>Dikarya</taxon>
        <taxon>Basidiomycota</taxon>
        <taxon>Agaricomycotina</taxon>
        <taxon>Agaricomycetes</taxon>
        <taxon>Agaricomycetidae</taxon>
        <taxon>Agaricales</taxon>
        <taxon>Marasmiineae</taxon>
        <taxon>Omphalotaceae</taxon>
        <taxon>Gymnopus</taxon>
    </lineage>
</organism>
<gene>
    <name evidence="2" type="ORF">BT96DRAFT_1003162</name>
</gene>